<comment type="caution">
    <text evidence="8">The sequence shown here is derived from an EMBL/GenBank/DDBJ whole genome shotgun (WGS) entry which is preliminary data.</text>
</comment>
<dbReference type="EMBL" id="ONZQ02000007">
    <property type="protein sequence ID" value="SPO02708.1"/>
    <property type="molecule type" value="Genomic_DNA"/>
</dbReference>
<dbReference type="InterPro" id="IPR051297">
    <property type="entry name" value="PalB/RIM13"/>
</dbReference>
<dbReference type="GO" id="GO:0006508">
    <property type="term" value="P:proteolysis"/>
    <property type="evidence" value="ECO:0007669"/>
    <property type="project" value="UniProtKB-KW"/>
</dbReference>
<evidence type="ECO:0000256" key="3">
    <source>
        <dbReference type="ARBA" id="ARBA00022801"/>
    </source>
</evidence>
<proteinExistence type="inferred from homology"/>
<dbReference type="Proteomes" id="UP001187682">
    <property type="component" value="Unassembled WGS sequence"/>
</dbReference>
<dbReference type="Pfam" id="PF00648">
    <property type="entry name" value="Peptidase_C2"/>
    <property type="match status" value="1"/>
</dbReference>
<protein>
    <submittedName>
        <fullName evidence="8">Related to calpain-like protease palBory</fullName>
    </submittedName>
</protein>
<dbReference type="SMART" id="SM00230">
    <property type="entry name" value="CysPc"/>
    <property type="match status" value="1"/>
</dbReference>
<reference evidence="8" key="1">
    <citation type="submission" date="2018-03" db="EMBL/GenBank/DDBJ databases">
        <authorList>
            <person name="Guldener U."/>
        </authorList>
    </citation>
    <scope>NUCLEOTIDE SEQUENCE</scope>
</reference>
<dbReference type="SMART" id="SM00720">
    <property type="entry name" value="calpain_III"/>
    <property type="match status" value="1"/>
</dbReference>
<feature type="active site" evidence="5">
    <location>
        <position position="239"/>
    </location>
</feature>
<evidence type="ECO:0000313" key="9">
    <source>
        <dbReference type="Proteomes" id="UP001187682"/>
    </source>
</evidence>
<keyword evidence="2 5" id="KW-0645">Protease</keyword>
<evidence type="ECO:0000259" key="7">
    <source>
        <dbReference type="PROSITE" id="PS50203"/>
    </source>
</evidence>
<dbReference type="GO" id="GO:0004198">
    <property type="term" value="F:calcium-dependent cysteine-type endopeptidase activity"/>
    <property type="evidence" value="ECO:0007669"/>
    <property type="project" value="InterPro"/>
</dbReference>
<dbReference type="Gene3D" id="2.60.120.380">
    <property type="match status" value="1"/>
</dbReference>
<dbReference type="AlphaFoldDB" id="A0AAE8N0C9"/>
<feature type="domain" description="Calpain catalytic" evidence="7">
    <location>
        <begin position="169"/>
        <end position="485"/>
    </location>
</feature>
<dbReference type="InterPro" id="IPR001300">
    <property type="entry name" value="Peptidase_C2_calpain_cat"/>
</dbReference>
<evidence type="ECO:0000256" key="5">
    <source>
        <dbReference type="PROSITE-ProRule" id="PRU00239"/>
    </source>
</evidence>
<dbReference type="InterPro" id="IPR022683">
    <property type="entry name" value="Calpain_III"/>
</dbReference>
<dbReference type="InterPro" id="IPR036213">
    <property type="entry name" value="Calpain_III_sf"/>
</dbReference>
<feature type="region of interest" description="Disordered" evidence="6">
    <location>
        <begin position="1"/>
        <end position="45"/>
    </location>
</feature>
<dbReference type="PANTHER" id="PTHR46143:SF1">
    <property type="entry name" value="CALPAIN-7"/>
    <property type="match status" value="1"/>
</dbReference>
<dbReference type="PANTHER" id="PTHR46143">
    <property type="entry name" value="CALPAIN-7"/>
    <property type="match status" value="1"/>
</dbReference>
<organism evidence="8 9">
    <name type="scientific">Cephalotrichum gorgonifer</name>
    <dbReference type="NCBI Taxonomy" id="2041049"/>
    <lineage>
        <taxon>Eukaryota</taxon>
        <taxon>Fungi</taxon>
        <taxon>Dikarya</taxon>
        <taxon>Ascomycota</taxon>
        <taxon>Pezizomycotina</taxon>
        <taxon>Sordariomycetes</taxon>
        <taxon>Hypocreomycetidae</taxon>
        <taxon>Microascales</taxon>
        <taxon>Microascaceae</taxon>
        <taxon>Cephalotrichum</taxon>
    </lineage>
</organism>
<name>A0AAE8N0C9_9PEZI</name>
<dbReference type="SUPFAM" id="SSF54001">
    <property type="entry name" value="Cysteine proteinases"/>
    <property type="match status" value="1"/>
</dbReference>
<accession>A0AAE8N0C9</accession>
<evidence type="ECO:0000313" key="8">
    <source>
        <dbReference type="EMBL" id="SPO02708.1"/>
    </source>
</evidence>
<keyword evidence="3 5" id="KW-0378">Hydrolase</keyword>
<keyword evidence="4 5" id="KW-0788">Thiol protease</keyword>
<dbReference type="Gene3D" id="3.90.70.10">
    <property type="entry name" value="Cysteine proteinases"/>
    <property type="match status" value="1"/>
</dbReference>
<dbReference type="Pfam" id="PF25435">
    <property type="entry name" value="PalB_C"/>
    <property type="match status" value="1"/>
</dbReference>
<evidence type="ECO:0000256" key="6">
    <source>
        <dbReference type="SAM" id="MobiDB-lite"/>
    </source>
</evidence>
<feature type="active site" evidence="5">
    <location>
        <position position="427"/>
    </location>
</feature>
<evidence type="ECO:0000256" key="4">
    <source>
        <dbReference type="ARBA" id="ARBA00022807"/>
    </source>
</evidence>
<evidence type="ECO:0000256" key="2">
    <source>
        <dbReference type="ARBA" id="ARBA00022670"/>
    </source>
</evidence>
<gene>
    <name evidence="8" type="ORF">DNG_05383</name>
</gene>
<feature type="active site" evidence="5">
    <location>
        <position position="407"/>
    </location>
</feature>
<keyword evidence="9" id="KW-1185">Reference proteome</keyword>
<dbReference type="PROSITE" id="PS50203">
    <property type="entry name" value="CALPAIN_CAT"/>
    <property type="match status" value="1"/>
</dbReference>
<evidence type="ECO:0000256" key="1">
    <source>
        <dbReference type="ARBA" id="ARBA00010193"/>
    </source>
</evidence>
<comment type="similarity">
    <text evidence="1">Belongs to the peptidase C2 family. PalB/RIM13 subfamily.</text>
</comment>
<sequence>MFARKTSPISIPIPRIEPERHPNVQNPPETEVNAPLDTHLPEAHGDQDLTRTSAEQLYEKLRLWWPNEEELLIVKSTRKDALVHAIKAAEFYMKAVREAKTPADRLRLQEKLGDVITLGEYLKASSVGQRIPPKQPRETTPRETVILLRSSKLKGNTFLPWKASHSAPEAFQLKASKRLFIDETPLPLSRVQLDNFAGWKRPADMFPPSTSPSSLEASHHPSLEISTGRDLVQDVTADCSVVASLCSAMRLFCRAEGSLLNEIMFPFDSQNNRLVAPENGKYIFRMNFNGCFRRVEIDDRLPASLTDRALFVTDRRNPTVIWPALMEKAYLKIRGGYDFPGSNSCTDLWVLTGWVPQQLFLQRDALNLDLEWNYIAEAFAQGNVIVTLGTGRISSTEEEATGLVGKHDYAVLELDPDPNRRQLLIKNPWRSGETWKELGSTSSAATGDELKTEGPAHLHDQTGTFWMSLADVTQHFESMYLNWNPALFRHRQDHHFVWNLSPRKNMSATIVHNPQYTMVAGENGCVWVLLARHFTDEETTIIRQRPRSSDDMHAENSPMGFISLYVLDSGGKRVQKLSRGVYSGPFVDSPQTLAKFEVEKGKAYTIVPVHDKLPLLSCTFTLSFFANGRLAVGPAEDGMRHYTEVPGAWARNTAGGNSGSTNYGTNPQFSITVAERTPLSLLLSTDHPDTAVHIDLVWADGKRVGPSLAIKDVLADSGAYVPGCALLDVPSVDAGTYTAVCSTFESGQHAEFSLRVGSASPHVVRPVPTEDAGRLRTQLAPFVFAENETRLRARLRVGRLTRMRVYVRSTTAPSAPHEVPRRSSTPLRAAIMSGRGPGEMVLAVSGEGEFTEPTAGLRTPEVDVEVGRAEGEGVWVVVERVGGNRRQETFQVEILGDGPVEVGGWEDVS</sequence>
<dbReference type="SUPFAM" id="SSF49758">
    <property type="entry name" value="Calpain large subunit, middle domain (domain III)"/>
    <property type="match status" value="2"/>
</dbReference>
<dbReference type="InterPro" id="IPR038765">
    <property type="entry name" value="Papain-like_cys_pep_sf"/>
</dbReference>